<feature type="binding site" evidence="6">
    <location>
        <position position="89"/>
    </location>
    <ligand>
        <name>Mg(2+)</name>
        <dbReference type="ChEBI" id="CHEBI:18420"/>
        <label>1</label>
        <note>catalytic</note>
    </ligand>
</feature>
<dbReference type="SUPFAM" id="SSF56655">
    <property type="entry name" value="Carbohydrate phosphatase"/>
    <property type="match status" value="1"/>
</dbReference>
<comment type="catalytic activity">
    <reaction evidence="1 7">
        <text>a myo-inositol phosphate + H2O = myo-inositol + phosphate</text>
        <dbReference type="Rhea" id="RHEA:24056"/>
        <dbReference type="ChEBI" id="CHEBI:15377"/>
        <dbReference type="ChEBI" id="CHEBI:17268"/>
        <dbReference type="ChEBI" id="CHEBI:43474"/>
        <dbReference type="ChEBI" id="CHEBI:84139"/>
        <dbReference type="EC" id="3.1.3.25"/>
    </reaction>
</comment>
<evidence type="ECO:0000256" key="6">
    <source>
        <dbReference type="PIRSR" id="PIRSR600760-2"/>
    </source>
</evidence>
<proteinExistence type="inferred from homology"/>
<dbReference type="GO" id="GO:0046872">
    <property type="term" value="F:metal ion binding"/>
    <property type="evidence" value="ECO:0007669"/>
    <property type="project" value="UniProtKB-KW"/>
</dbReference>
<name>A0A4R1BEW9_9ACTN</name>
<dbReference type="EC" id="3.1.3.25" evidence="7"/>
<dbReference type="InterPro" id="IPR000760">
    <property type="entry name" value="Inositol_monophosphatase-like"/>
</dbReference>
<dbReference type="PANTHER" id="PTHR20854:SF4">
    <property type="entry name" value="INOSITOL-1-MONOPHOSPHATASE-RELATED"/>
    <property type="match status" value="1"/>
</dbReference>
<evidence type="ECO:0000256" key="4">
    <source>
        <dbReference type="ARBA" id="ARBA00022801"/>
    </source>
</evidence>
<dbReference type="AlphaFoldDB" id="A0A4R1BEW9"/>
<dbReference type="GO" id="GO:0007165">
    <property type="term" value="P:signal transduction"/>
    <property type="evidence" value="ECO:0007669"/>
    <property type="project" value="TreeGrafter"/>
</dbReference>
<comment type="cofactor">
    <cofactor evidence="2 6 7">
        <name>Mg(2+)</name>
        <dbReference type="ChEBI" id="CHEBI:18420"/>
    </cofactor>
</comment>
<dbReference type="PANTHER" id="PTHR20854">
    <property type="entry name" value="INOSITOL MONOPHOSPHATASE"/>
    <property type="match status" value="1"/>
</dbReference>
<comment type="caution">
    <text evidence="8">The sequence shown here is derived from an EMBL/GenBank/DDBJ whole genome shotgun (WGS) entry which is preliminary data.</text>
</comment>
<dbReference type="Gene3D" id="3.30.540.10">
    <property type="entry name" value="Fructose-1,6-Bisphosphatase, subunit A, domain 1"/>
    <property type="match status" value="1"/>
</dbReference>
<evidence type="ECO:0000256" key="3">
    <source>
        <dbReference type="ARBA" id="ARBA00022723"/>
    </source>
</evidence>
<keyword evidence="5 6" id="KW-0460">Magnesium</keyword>
<evidence type="ECO:0000313" key="8">
    <source>
        <dbReference type="EMBL" id="TCJ15726.1"/>
    </source>
</evidence>
<feature type="binding site" evidence="6">
    <location>
        <position position="88"/>
    </location>
    <ligand>
        <name>Mg(2+)</name>
        <dbReference type="ChEBI" id="CHEBI:18420"/>
        <label>1</label>
        <note>catalytic</note>
    </ligand>
</feature>
<dbReference type="PRINTS" id="PR00377">
    <property type="entry name" value="IMPHPHTASES"/>
</dbReference>
<feature type="binding site" evidence="6">
    <location>
        <position position="217"/>
    </location>
    <ligand>
        <name>Mg(2+)</name>
        <dbReference type="ChEBI" id="CHEBI:18420"/>
        <label>1</label>
        <note>catalytic</note>
    </ligand>
</feature>
<dbReference type="InterPro" id="IPR033942">
    <property type="entry name" value="IMPase"/>
</dbReference>
<sequence length="265" mass="28742">MSTSASPDLHAFIRDLARRTGELQLKRYQDPGRVREKGPKDLVTEVDLLCEELLISEISRHCPQDAILSEERGGAISGSGRTWLLDPLDGTANYSRSNPLFCVCVSVVEDGRVTHAAVAAPRLGDVYHARLGGGAYRNDEPMRVSPTSRLEDAFLGADLSFFGKKGAKSLSYETPALQRLLGASWQIRALGSAGIRGAWLAAGYIDVSIGTRNTIWDYAPTALLVSEAGGRVTDLSGRHWSLEAETMLASNGRVHGELLKMLNPH</sequence>
<dbReference type="PROSITE" id="PS00629">
    <property type="entry name" value="IMP_1"/>
    <property type="match status" value="1"/>
</dbReference>
<evidence type="ECO:0000256" key="2">
    <source>
        <dbReference type="ARBA" id="ARBA00001946"/>
    </source>
</evidence>
<dbReference type="CDD" id="cd01639">
    <property type="entry name" value="IMPase"/>
    <property type="match status" value="1"/>
</dbReference>
<evidence type="ECO:0000256" key="1">
    <source>
        <dbReference type="ARBA" id="ARBA00001033"/>
    </source>
</evidence>
<keyword evidence="9" id="KW-1185">Reference proteome</keyword>
<keyword evidence="3 6" id="KW-0479">Metal-binding</keyword>
<comment type="similarity">
    <text evidence="7">Belongs to the inositol monophosphatase superfamily.</text>
</comment>
<evidence type="ECO:0000313" key="9">
    <source>
        <dbReference type="Proteomes" id="UP000295244"/>
    </source>
</evidence>
<evidence type="ECO:0000256" key="7">
    <source>
        <dbReference type="RuleBase" id="RU364068"/>
    </source>
</evidence>
<protein>
    <recommendedName>
        <fullName evidence="7">Inositol-1-monophosphatase</fullName>
        <ecNumber evidence="7">3.1.3.25</ecNumber>
    </recommendedName>
</protein>
<dbReference type="OrthoDB" id="9772456at2"/>
<dbReference type="GO" id="GO:0006020">
    <property type="term" value="P:inositol metabolic process"/>
    <property type="evidence" value="ECO:0007669"/>
    <property type="project" value="TreeGrafter"/>
</dbReference>
<dbReference type="EMBL" id="SKBU01000022">
    <property type="protein sequence ID" value="TCJ15726.1"/>
    <property type="molecule type" value="Genomic_DNA"/>
</dbReference>
<accession>A0A4R1BEW9</accession>
<organism evidence="8 9">
    <name type="scientific">Rubrobacter taiwanensis</name>
    <dbReference type="NCBI Taxonomy" id="185139"/>
    <lineage>
        <taxon>Bacteria</taxon>
        <taxon>Bacillati</taxon>
        <taxon>Actinomycetota</taxon>
        <taxon>Rubrobacteria</taxon>
        <taxon>Rubrobacterales</taxon>
        <taxon>Rubrobacteraceae</taxon>
        <taxon>Rubrobacter</taxon>
    </lineage>
</organism>
<dbReference type="RefSeq" id="WP_132692268.1">
    <property type="nucleotide sequence ID" value="NZ_SKBU01000022.1"/>
</dbReference>
<gene>
    <name evidence="8" type="ORF">E0L93_12055</name>
</gene>
<evidence type="ECO:0000256" key="5">
    <source>
        <dbReference type="ARBA" id="ARBA00022842"/>
    </source>
</evidence>
<feature type="binding site" evidence="6">
    <location>
        <position position="86"/>
    </location>
    <ligand>
        <name>Mg(2+)</name>
        <dbReference type="ChEBI" id="CHEBI:18420"/>
        <label>1</label>
        <note>catalytic</note>
    </ligand>
</feature>
<reference evidence="8 9" key="1">
    <citation type="submission" date="2019-03" db="EMBL/GenBank/DDBJ databases">
        <title>Whole genome sequence of a novel Rubrobacter taiwanensis strain, isolated from Yellowstone National Park.</title>
        <authorList>
            <person name="Freed S."/>
            <person name="Ramaley R.F."/>
            <person name="Kyndt J.A."/>
        </authorList>
    </citation>
    <scope>NUCLEOTIDE SEQUENCE [LARGE SCALE GENOMIC DNA]</scope>
    <source>
        <strain evidence="8 9">Yellowstone</strain>
    </source>
</reference>
<dbReference type="Proteomes" id="UP000295244">
    <property type="component" value="Unassembled WGS sequence"/>
</dbReference>
<keyword evidence="4 7" id="KW-0378">Hydrolase</keyword>
<dbReference type="Gene3D" id="3.40.190.80">
    <property type="match status" value="1"/>
</dbReference>
<dbReference type="GO" id="GO:0008934">
    <property type="term" value="F:inositol monophosphate 1-phosphatase activity"/>
    <property type="evidence" value="ECO:0007669"/>
    <property type="project" value="InterPro"/>
</dbReference>
<dbReference type="InterPro" id="IPR020583">
    <property type="entry name" value="Inositol_monoP_metal-BS"/>
</dbReference>
<dbReference type="Pfam" id="PF00459">
    <property type="entry name" value="Inositol_P"/>
    <property type="match status" value="1"/>
</dbReference>
<feature type="binding site" evidence="6">
    <location>
        <position position="70"/>
    </location>
    <ligand>
        <name>Mg(2+)</name>
        <dbReference type="ChEBI" id="CHEBI:18420"/>
        <label>1</label>
        <note>catalytic</note>
    </ligand>
</feature>